<dbReference type="InterPro" id="IPR003439">
    <property type="entry name" value="ABC_transporter-like_ATP-bd"/>
</dbReference>
<evidence type="ECO:0000256" key="3">
    <source>
        <dbReference type="ARBA" id="ARBA00022840"/>
    </source>
</evidence>
<feature type="domain" description="ABC transporter" evidence="5">
    <location>
        <begin position="2"/>
        <end position="238"/>
    </location>
</feature>
<dbReference type="GO" id="GO:0005524">
    <property type="term" value="F:ATP binding"/>
    <property type="evidence" value="ECO:0007669"/>
    <property type="project" value="UniProtKB-KW"/>
</dbReference>
<dbReference type="Pfam" id="PF00005">
    <property type="entry name" value="ABC_tran"/>
    <property type="match status" value="1"/>
</dbReference>
<sequence>MLDLLNISHVYPTSAWQLQEISLQLQAGEMLGLIGPNGSGKSTILRIAAGLMKADCGQVLLDKKSIYAYTRRAVACLLGYLPQKVVSEFNYAAREVVSMGRFPHHQGIGFLSVRDKNIIAQALEQTEITSLAERPFNQLSGGEQQRVLLASVLAQQPRLLLLDEPTTALDIHHKSKFFSLLKELAFKGLGIMVVTHELNLASLYCTKLIMLDGGFKVSEGTADQVLSKENIEHIYGDAVRCSRHPDNDLPIVLPARKE</sequence>
<keyword evidence="2" id="KW-0547">Nucleotide-binding</keyword>
<keyword evidence="7" id="KW-1185">Reference proteome</keyword>
<dbReference type="PROSITE" id="PS50893">
    <property type="entry name" value="ABC_TRANSPORTER_2"/>
    <property type="match status" value="1"/>
</dbReference>
<comment type="caution">
    <text evidence="6">The sequence shown here is derived from an EMBL/GenBank/DDBJ whole genome shotgun (WGS) entry which is preliminary data.</text>
</comment>
<dbReference type="PROSITE" id="PS00211">
    <property type="entry name" value="ABC_TRANSPORTER_1"/>
    <property type="match status" value="1"/>
</dbReference>
<dbReference type="Gene3D" id="3.40.50.300">
    <property type="entry name" value="P-loop containing nucleotide triphosphate hydrolases"/>
    <property type="match status" value="1"/>
</dbReference>
<evidence type="ECO:0000313" key="6">
    <source>
        <dbReference type="EMBL" id="MFC1850777.1"/>
    </source>
</evidence>
<evidence type="ECO:0000313" key="7">
    <source>
        <dbReference type="Proteomes" id="UP001594351"/>
    </source>
</evidence>
<keyword evidence="1" id="KW-0813">Transport</keyword>
<accession>A0ABV6YX51</accession>
<dbReference type="CDD" id="cd03214">
    <property type="entry name" value="ABC_Iron-Siderophores_B12_Hemin"/>
    <property type="match status" value="1"/>
</dbReference>
<dbReference type="EMBL" id="JBHPBY010000124">
    <property type="protein sequence ID" value="MFC1850777.1"/>
    <property type="molecule type" value="Genomic_DNA"/>
</dbReference>
<evidence type="ECO:0000256" key="1">
    <source>
        <dbReference type="ARBA" id="ARBA00022448"/>
    </source>
</evidence>
<dbReference type="InterPro" id="IPR017871">
    <property type="entry name" value="ABC_transporter-like_CS"/>
</dbReference>
<protein>
    <submittedName>
        <fullName evidence="6">ABC transporter ATP-binding protein</fullName>
    </submittedName>
</protein>
<dbReference type="Proteomes" id="UP001594351">
    <property type="component" value="Unassembled WGS sequence"/>
</dbReference>
<evidence type="ECO:0000259" key="5">
    <source>
        <dbReference type="PROSITE" id="PS50893"/>
    </source>
</evidence>
<name>A0ABV6YX51_UNCC1</name>
<dbReference type="InterPro" id="IPR027417">
    <property type="entry name" value="P-loop_NTPase"/>
</dbReference>
<evidence type="ECO:0000256" key="2">
    <source>
        <dbReference type="ARBA" id="ARBA00022741"/>
    </source>
</evidence>
<evidence type="ECO:0000256" key="4">
    <source>
        <dbReference type="ARBA" id="ARBA00022967"/>
    </source>
</evidence>
<reference evidence="6 7" key="1">
    <citation type="submission" date="2024-09" db="EMBL/GenBank/DDBJ databases">
        <title>Laminarin stimulates single cell rates of sulfate reduction while oxygen inhibits transcriptomic activity in coastal marine sediment.</title>
        <authorList>
            <person name="Lindsay M."/>
            <person name="Orcutt B."/>
            <person name="Emerson D."/>
            <person name="Stepanauskas R."/>
            <person name="D'Angelo T."/>
        </authorList>
    </citation>
    <scope>NUCLEOTIDE SEQUENCE [LARGE SCALE GENOMIC DNA]</scope>
    <source>
        <strain evidence="6">SAG AM-311-K15</strain>
    </source>
</reference>
<dbReference type="SUPFAM" id="SSF52540">
    <property type="entry name" value="P-loop containing nucleoside triphosphate hydrolases"/>
    <property type="match status" value="1"/>
</dbReference>
<keyword evidence="4" id="KW-1278">Translocase</keyword>
<dbReference type="InterPro" id="IPR003593">
    <property type="entry name" value="AAA+_ATPase"/>
</dbReference>
<organism evidence="6 7">
    <name type="scientific">candidate division CSSED10-310 bacterium</name>
    <dbReference type="NCBI Taxonomy" id="2855610"/>
    <lineage>
        <taxon>Bacteria</taxon>
        <taxon>Bacteria division CSSED10-310</taxon>
    </lineage>
</organism>
<proteinExistence type="predicted"/>
<dbReference type="SMART" id="SM00382">
    <property type="entry name" value="AAA"/>
    <property type="match status" value="1"/>
</dbReference>
<dbReference type="PANTHER" id="PTHR42794">
    <property type="entry name" value="HEMIN IMPORT ATP-BINDING PROTEIN HMUV"/>
    <property type="match status" value="1"/>
</dbReference>
<dbReference type="PANTHER" id="PTHR42794:SF1">
    <property type="entry name" value="HEMIN IMPORT ATP-BINDING PROTEIN HMUV"/>
    <property type="match status" value="1"/>
</dbReference>
<gene>
    <name evidence="6" type="ORF">ACFL27_11340</name>
</gene>
<keyword evidence="3 6" id="KW-0067">ATP-binding</keyword>